<organism evidence="2">
    <name type="scientific">freshwater metagenome</name>
    <dbReference type="NCBI Taxonomy" id="449393"/>
    <lineage>
        <taxon>unclassified sequences</taxon>
        <taxon>metagenomes</taxon>
        <taxon>ecological metagenomes</taxon>
    </lineage>
</organism>
<evidence type="ECO:0000259" key="1">
    <source>
        <dbReference type="Pfam" id="PF01593"/>
    </source>
</evidence>
<sequence>MIIVIGAGIAGLNAALTCQRSGRDVLLLEASDRVGGRIKTDFISGYQLDHGFQVINPAYPEVKRLNLKLQLQNMEAGVKVATAEKNFIVADPFRSPKNLFSTLRAPIGSIKSKSSLITYLLKKQPAGIANFEVELNSQGVIGPLYEKVIRPFMRGVLLGELDQVDPQVGRELLKFFAKGTPGIPLKGAQTLPDLMAKQIDNLKLNESVVAINGKVVTTDQKSYTAEKIIVAIDGANAANLIPEVTPPRFNFSTTWYFATTEKIIKDKFLIVDGQNRGPIVTLVALDQICASFTPTGMQLLSITTLIPCNENEVKAHLLLMIGKLPQDLQLIKEYHIPRSLPSFAPNHIRPNFQQISDELFIAGDYLSGPSQNGALLSGRLVAEAAIS</sequence>
<dbReference type="Pfam" id="PF01593">
    <property type="entry name" value="Amino_oxidase"/>
    <property type="match status" value="1"/>
</dbReference>
<dbReference type="SUPFAM" id="SSF51905">
    <property type="entry name" value="FAD/NAD(P)-binding domain"/>
    <property type="match status" value="1"/>
</dbReference>
<gene>
    <name evidence="2" type="ORF">UFOPK2659_00898</name>
</gene>
<accession>A0A6J6RQV5</accession>
<evidence type="ECO:0000313" key="2">
    <source>
        <dbReference type="EMBL" id="CAB4724819.1"/>
    </source>
</evidence>
<reference evidence="2" key="1">
    <citation type="submission" date="2020-05" db="EMBL/GenBank/DDBJ databases">
        <authorList>
            <person name="Chiriac C."/>
            <person name="Salcher M."/>
            <person name="Ghai R."/>
            <person name="Kavagutti S V."/>
        </authorList>
    </citation>
    <scope>NUCLEOTIDE SEQUENCE</scope>
</reference>
<dbReference type="EMBL" id="CAEZYJ010000139">
    <property type="protein sequence ID" value="CAB4724819.1"/>
    <property type="molecule type" value="Genomic_DNA"/>
</dbReference>
<name>A0A6J6RQV5_9ZZZZ</name>
<dbReference type="GO" id="GO:0016491">
    <property type="term" value="F:oxidoreductase activity"/>
    <property type="evidence" value="ECO:0007669"/>
    <property type="project" value="InterPro"/>
</dbReference>
<dbReference type="PANTHER" id="PTHR42841">
    <property type="entry name" value="AMINE OXIDASE"/>
    <property type="match status" value="1"/>
</dbReference>
<dbReference type="AlphaFoldDB" id="A0A6J6RQV5"/>
<dbReference type="Gene3D" id="3.50.50.60">
    <property type="entry name" value="FAD/NAD(P)-binding domain"/>
    <property type="match status" value="1"/>
</dbReference>
<feature type="domain" description="Amine oxidase" evidence="1">
    <location>
        <begin position="9"/>
        <end position="385"/>
    </location>
</feature>
<dbReference type="InterPro" id="IPR036188">
    <property type="entry name" value="FAD/NAD-bd_sf"/>
</dbReference>
<proteinExistence type="predicted"/>
<dbReference type="InterPro" id="IPR002937">
    <property type="entry name" value="Amino_oxidase"/>
</dbReference>
<protein>
    <submittedName>
        <fullName evidence="2">Unannotated protein</fullName>
    </submittedName>
</protein>